<reference evidence="2" key="1">
    <citation type="submission" date="2016-10" db="EMBL/GenBank/DDBJ databases">
        <title>Sequence of Gallionella enrichment culture.</title>
        <authorList>
            <person name="Poehlein A."/>
            <person name="Muehling M."/>
            <person name="Daniel R."/>
        </authorList>
    </citation>
    <scope>NUCLEOTIDE SEQUENCE</scope>
</reference>
<organism evidence="2">
    <name type="scientific">mine drainage metagenome</name>
    <dbReference type="NCBI Taxonomy" id="410659"/>
    <lineage>
        <taxon>unclassified sequences</taxon>
        <taxon>metagenomes</taxon>
        <taxon>ecological metagenomes</taxon>
    </lineage>
</organism>
<keyword evidence="1" id="KW-0472">Membrane</keyword>
<accession>A0A1J5P9Q7</accession>
<keyword evidence="1" id="KW-0812">Transmembrane</keyword>
<evidence type="ECO:0000256" key="1">
    <source>
        <dbReference type="SAM" id="Phobius"/>
    </source>
</evidence>
<proteinExistence type="predicted"/>
<comment type="caution">
    <text evidence="2">The sequence shown here is derived from an EMBL/GenBank/DDBJ whole genome shotgun (WGS) entry which is preliminary data.</text>
</comment>
<dbReference type="AlphaFoldDB" id="A0A1J5P9Q7"/>
<name>A0A1J5P9Q7_9ZZZZ</name>
<gene>
    <name evidence="2" type="ORF">GALL_539070</name>
</gene>
<protein>
    <submittedName>
        <fullName evidence="2">Uncharacterized protein</fullName>
    </submittedName>
</protein>
<dbReference type="EMBL" id="MLJW01008034">
    <property type="protein sequence ID" value="OIQ64543.1"/>
    <property type="molecule type" value="Genomic_DNA"/>
</dbReference>
<feature type="transmembrane region" description="Helical" evidence="1">
    <location>
        <begin position="54"/>
        <end position="74"/>
    </location>
</feature>
<keyword evidence="1" id="KW-1133">Transmembrane helix</keyword>
<sequence length="242" mass="28014">MADHLAARRHPPAQQKDEAAEGIDLVILQIVVQRKADHRLEFIKRRTRLRKKDAGLFLGPEAALVFVVFILDLADHRFDQILDGHQAINATVFVDHQCHMHPVTLHLLQQDTDGHRRRRVKDGPQHLAQVEFPGTGAKPVVQRKILEQDQPKRLVQRAFVDRQPRIAVFTENRDQFLFADLDRHRRDFGLWHRHVINTQAAQVAYAESGRADRTGLALWRHIVRFTLRIGGRRAKRIQKASQ</sequence>
<evidence type="ECO:0000313" key="2">
    <source>
        <dbReference type="EMBL" id="OIQ64543.1"/>
    </source>
</evidence>